<keyword evidence="2" id="KW-1003">Cell membrane</keyword>
<keyword evidence="4 6" id="KW-1133">Transmembrane helix</keyword>
<reference evidence="8 9" key="1">
    <citation type="submission" date="2023-05" db="EMBL/GenBank/DDBJ databases">
        <title>Streptantibioticus silvisoli sp. nov., acidotolerant actinomycetes 1 from pine litter.</title>
        <authorList>
            <person name="Swiecimska M."/>
            <person name="Golinska P."/>
            <person name="Sangal V."/>
            <person name="Wachnowicz B."/>
            <person name="Goodfellow M."/>
        </authorList>
    </citation>
    <scope>NUCLEOTIDE SEQUENCE [LARGE SCALE GENOMIC DNA]</scope>
    <source>
        <strain evidence="8 9">DSM 42109</strain>
    </source>
</reference>
<sequence length="284" mass="29666">MTGRDDGGRRARLLLAGGGEAAGPRRPVELPRWWRELRADARERLGGRVGREWWCVPAGVLLAVLGASWIPLVAGFVAVPRVRRWLLRREKDRVRRARESAVVELCAAVAGELRAGWQPDRALLAVERADGAVVRGFGDEGAAVLAAARFGGDVPGALREAGRLPGAEGLRGVAACWQVAVEGGAGLAEGLDQVAGALRAERDQREDVRAQLAGPRSTALALALLPVCGLLLGSAMEADPVHVLLHTPAGLVCLAVGLALEAAGLAWAGRIVRTADGNGRSTAG</sequence>
<evidence type="ECO:0000256" key="1">
    <source>
        <dbReference type="ARBA" id="ARBA00004651"/>
    </source>
</evidence>
<evidence type="ECO:0000259" key="7">
    <source>
        <dbReference type="Pfam" id="PF00482"/>
    </source>
</evidence>
<evidence type="ECO:0000256" key="3">
    <source>
        <dbReference type="ARBA" id="ARBA00022692"/>
    </source>
</evidence>
<dbReference type="Proteomes" id="UP001214441">
    <property type="component" value="Unassembled WGS sequence"/>
</dbReference>
<gene>
    <name evidence="8" type="ORF">NMN56_008030</name>
</gene>
<dbReference type="EMBL" id="JANCPR020000006">
    <property type="protein sequence ID" value="MDJ1131901.1"/>
    <property type="molecule type" value="Genomic_DNA"/>
</dbReference>
<evidence type="ECO:0000256" key="2">
    <source>
        <dbReference type="ARBA" id="ARBA00022475"/>
    </source>
</evidence>
<organism evidence="8 9">
    <name type="scientific">Streptomyces iconiensis</name>
    <dbReference type="NCBI Taxonomy" id="1384038"/>
    <lineage>
        <taxon>Bacteria</taxon>
        <taxon>Bacillati</taxon>
        <taxon>Actinomycetota</taxon>
        <taxon>Actinomycetes</taxon>
        <taxon>Kitasatosporales</taxon>
        <taxon>Streptomycetaceae</taxon>
        <taxon>Streptomyces</taxon>
    </lineage>
</organism>
<accession>A0ABT6ZS60</accession>
<keyword evidence="9" id="KW-1185">Reference proteome</keyword>
<feature type="transmembrane region" description="Helical" evidence="6">
    <location>
        <begin position="58"/>
        <end position="79"/>
    </location>
</feature>
<dbReference type="Pfam" id="PF00482">
    <property type="entry name" value="T2SSF"/>
    <property type="match status" value="1"/>
</dbReference>
<dbReference type="RefSeq" id="WP_274044543.1">
    <property type="nucleotide sequence ID" value="NZ_JANCPR020000006.1"/>
</dbReference>
<dbReference type="PANTHER" id="PTHR35007:SF4">
    <property type="entry name" value="CONSERVED TRANSMEMBRANE PROTEIN-RELATED"/>
    <property type="match status" value="1"/>
</dbReference>
<protein>
    <submittedName>
        <fullName evidence="8">Type II secretion system F family protein</fullName>
    </submittedName>
</protein>
<comment type="caution">
    <text evidence="8">The sequence shown here is derived from an EMBL/GenBank/DDBJ whole genome shotgun (WGS) entry which is preliminary data.</text>
</comment>
<proteinExistence type="predicted"/>
<evidence type="ECO:0000256" key="6">
    <source>
        <dbReference type="SAM" id="Phobius"/>
    </source>
</evidence>
<feature type="domain" description="Type II secretion system protein GspF" evidence="7">
    <location>
        <begin position="106"/>
        <end position="227"/>
    </location>
</feature>
<evidence type="ECO:0000313" key="9">
    <source>
        <dbReference type="Proteomes" id="UP001214441"/>
    </source>
</evidence>
<evidence type="ECO:0000256" key="5">
    <source>
        <dbReference type="ARBA" id="ARBA00023136"/>
    </source>
</evidence>
<name>A0ABT6ZS60_9ACTN</name>
<dbReference type="InterPro" id="IPR018076">
    <property type="entry name" value="T2SS_GspF_dom"/>
</dbReference>
<dbReference type="PANTHER" id="PTHR35007">
    <property type="entry name" value="INTEGRAL MEMBRANE PROTEIN-RELATED"/>
    <property type="match status" value="1"/>
</dbReference>
<evidence type="ECO:0000256" key="4">
    <source>
        <dbReference type="ARBA" id="ARBA00022989"/>
    </source>
</evidence>
<comment type="subcellular location">
    <subcellularLocation>
        <location evidence="1">Cell membrane</location>
        <topology evidence="1">Multi-pass membrane protein</topology>
    </subcellularLocation>
</comment>
<feature type="transmembrane region" description="Helical" evidence="6">
    <location>
        <begin position="248"/>
        <end position="268"/>
    </location>
</feature>
<keyword evidence="3 6" id="KW-0812">Transmembrane</keyword>
<evidence type="ECO:0000313" key="8">
    <source>
        <dbReference type="EMBL" id="MDJ1131901.1"/>
    </source>
</evidence>
<keyword evidence="5 6" id="KW-0472">Membrane</keyword>
<feature type="transmembrane region" description="Helical" evidence="6">
    <location>
        <begin position="219"/>
        <end position="236"/>
    </location>
</feature>